<evidence type="ECO:0000313" key="1">
    <source>
        <dbReference type="EMBL" id="JAD68889.1"/>
    </source>
</evidence>
<dbReference type="EMBL" id="GBRH01229006">
    <property type="protein sequence ID" value="JAD68889.1"/>
    <property type="molecule type" value="Transcribed_RNA"/>
</dbReference>
<proteinExistence type="predicted"/>
<sequence>MRSQGIYKEISYGVCSLQMM</sequence>
<reference evidence="1" key="2">
    <citation type="journal article" date="2015" name="Data Brief">
        <title>Shoot transcriptome of the giant reed, Arundo donax.</title>
        <authorList>
            <person name="Barrero R.A."/>
            <person name="Guerrero F.D."/>
            <person name="Moolhuijzen P."/>
            <person name="Goolsby J.A."/>
            <person name="Tidwell J."/>
            <person name="Bellgard S.E."/>
            <person name="Bellgard M.I."/>
        </authorList>
    </citation>
    <scope>NUCLEOTIDE SEQUENCE</scope>
    <source>
        <tissue evidence="1">Shoot tissue taken approximately 20 cm above the soil surface</tissue>
    </source>
</reference>
<dbReference type="AlphaFoldDB" id="A0A0A9BXV2"/>
<protein>
    <submittedName>
        <fullName evidence="1">Uncharacterized protein</fullName>
    </submittedName>
</protein>
<reference evidence="1" key="1">
    <citation type="submission" date="2014-09" db="EMBL/GenBank/DDBJ databases">
        <authorList>
            <person name="Magalhaes I.L.F."/>
            <person name="Oliveira U."/>
            <person name="Santos F.R."/>
            <person name="Vidigal T.H.D.A."/>
            <person name="Brescovit A.D."/>
            <person name="Santos A.J."/>
        </authorList>
    </citation>
    <scope>NUCLEOTIDE SEQUENCE</scope>
    <source>
        <tissue evidence="1">Shoot tissue taken approximately 20 cm above the soil surface</tissue>
    </source>
</reference>
<organism evidence="1">
    <name type="scientific">Arundo donax</name>
    <name type="common">Giant reed</name>
    <name type="synonym">Donax arundinaceus</name>
    <dbReference type="NCBI Taxonomy" id="35708"/>
    <lineage>
        <taxon>Eukaryota</taxon>
        <taxon>Viridiplantae</taxon>
        <taxon>Streptophyta</taxon>
        <taxon>Embryophyta</taxon>
        <taxon>Tracheophyta</taxon>
        <taxon>Spermatophyta</taxon>
        <taxon>Magnoliopsida</taxon>
        <taxon>Liliopsida</taxon>
        <taxon>Poales</taxon>
        <taxon>Poaceae</taxon>
        <taxon>PACMAD clade</taxon>
        <taxon>Arundinoideae</taxon>
        <taxon>Arundineae</taxon>
        <taxon>Arundo</taxon>
    </lineage>
</organism>
<accession>A0A0A9BXV2</accession>
<name>A0A0A9BXV2_ARUDO</name>